<evidence type="ECO:0000256" key="1">
    <source>
        <dbReference type="ARBA" id="ARBA00002388"/>
    </source>
</evidence>
<keyword evidence="7" id="KW-1185">Reference proteome</keyword>
<dbReference type="InterPro" id="IPR020892">
    <property type="entry name" value="Cyclophilin-type_PPIase_CS"/>
</dbReference>
<dbReference type="CDD" id="cd00317">
    <property type="entry name" value="cyclophilin"/>
    <property type="match status" value="1"/>
</dbReference>
<name>A0A7W8QNT0_9ACTN</name>
<evidence type="ECO:0000256" key="3">
    <source>
        <dbReference type="ARBA" id="ARBA00023235"/>
    </source>
</evidence>
<dbReference type="InterPro" id="IPR029000">
    <property type="entry name" value="Cyclophilin-like_dom_sf"/>
</dbReference>
<dbReference type="SUPFAM" id="SSF50891">
    <property type="entry name" value="Cyclophilin-like"/>
    <property type="match status" value="1"/>
</dbReference>
<dbReference type="PANTHER" id="PTHR45625">
    <property type="entry name" value="PEPTIDYL-PROLYL CIS-TRANS ISOMERASE-RELATED"/>
    <property type="match status" value="1"/>
</dbReference>
<feature type="chain" id="PRO_5031602455" description="Peptidyl-prolyl cis-trans isomerase" evidence="4">
    <location>
        <begin position="25"/>
        <end position="194"/>
    </location>
</feature>
<keyword evidence="4" id="KW-0732">Signal</keyword>
<dbReference type="InterPro" id="IPR044666">
    <property type="entry name" value="Cyclophilin_A-like"/>
</dbReference>
<feature type="domain" description="PPIase cyclophilin-type" evidence="5">
    <location>
        <begin position="41"/>
        <end position="189"/>
    </location>
</feature>
<dbReference type="PROSITE" id="PS00170">
    <property type="entry name" value="CSA_PPIASE_1"/>
    <property type="match status" value="1"/>
</dbReference>
<evidence type="ECO:0000313" key="7">
    <source>
        <dbReference type="Proteomes" id="UP000572635"/>
    </source>
</evidence>
<dbReference type="GO" id="GO:0006457">
    <property type="term" value="P:protein folding"/>
    <property type="evidence" value="ECO:0007669"/>
    <property type="project" value="InterPro"/>
</dbReference>
<dbReference type="PANTHER" id="PTHR45625:SF4">
    <property type="entry name" value="PEPTIDYLPROLYL ISOMERASE DOMAIN AND WD REPEAT-CONTAINING PROTEIN 1"/>
    <property type="match status" value="1"/>
</dbReference>
<keyword evidence="3 4" id="KW-0413">Isomerase</keyword>
<feature type="signal peptide" evidence="4">
    <location>
        <begin position="1"/>
        <end position="24"/>
    </location>
</feature>
<gene>
    <name evidence="6" type="ORF">HDA36_003810</name>
</gene>
<dbReference type="Proteomes" id="UP000572635">
    <property type="component" value="Unassembled WGS sequence"/>
</dbReference>
<dbReference type="Gene3D" id="2.40.100.10">
    <property type="entry name" value="Cyclophilin-like"/>
    <property type="match status" value="1"/>
</dbReference>
<dbReference type="AlphaFoldDB" id="A0A7W8QNT0"/>
<protein>
    <recommendedName>
        <fullName evidence="4">Peptidyl-prolyl cis-trans isomerase</fullName>
        <shortName evidence="4">PPIase</shortName>
        <ecNumber evidence="4">5.2.1.8</ecNumber>
    </recommendedName>
</protein>
<accession>A0A7W8QNT0</accession>
<evidence type="ECO:0000256" key="4">
    <source>
        <dbReference type="RuleBase" id="RU363019"/>
    </source>
</evidence>
<dbReference type="RefSeq" id="WP_184393730.1">
    <property type="nucleotide sequence ID" value="NZ_BAAAJD010000140.1"/>
</dbReference>
<evidence type="ECO:0000259" key="5">
    <source>
        <dbReference type="PROSITE" id="PS50072"/>
    </source>
</evidence>
<comment type="similarity">
    <text evidence="4">Belongs to the cyclophilin-type PPIase family.</text>
</comment>
<sequence>MHRHLTAAALVCAAALLATGCGSSATGDGGSASDVRGATLHTSEGEIELVLFPDRAPETVRNFAELAEDDPGFYDGTVFHRVIPDFMIQGGDPEGTGTGGPGYTFDDEIDESLTFAEPGMLAMANSGPDTNGSQFFVTTAPAPHLNGRHTVFGEVADEKSLEVADAISRVPTGDADRPAEDVVLESVEIHRGEG</sequence>
<comment type="caution">
    <text evidence="6">The sequence shown here is derived from an EMBL/GenBank/DDBJ whole genome shotgun (WGS) entry which is preliminary data.</text>
</comment>
<dbReference type="EC" id="5.2.1.8" evidence="4"/>
<evidence type="ECO:0000256" key="2">
    <source>
        <dbReference type="ARBA" id="ARBA00023110"/>
    </source>
</evidence>
<dbReference type="PROSITE" id="PS50072">
    <property type="entry name" value="CSA_PPIASE_2"/>
    <property type="match status" value="1"/>
</dbReference>
<evidence type="ECO:0000313" key="6">
    <source>
        <dbReference type="EMBL" id="MBB5433726.1"/>
    </source>
</evidence>
<organism evidence="6 7">
    <name type="scientific">Nocardiopsis composta</name>
    <dbReference type="NCBI Taxonomy" id="157465"/>
    <lineage>
        <taxon>Bacteria</taxon>
        <taxon>Bacillati</taxon>
        <taxon>Actinomycetota</taxon>
        <taxon>Actinomycetes</taxon>
        <taxon>Streptosporangiales</taxon>
        <taxon>Nocardiopsidaceae</taxon>
        <taxon>Nocardiopsis</taxon>
    </lineage>
</organism>
<reference evidence="6 7" key="1">
    <citation type="submission" date="2020-08" db="EMBL/GenBank/DDBJ databases">
        <title>Sequencing the genomes of 1000 actinobacteria strains.</title>
        <authorList>
            <person name="Klenk H.-P."/>
        </authorList>
    </citation>
    <scope>NUCLEOTIDE SEQUENCE [LARGE SCALE GENOMIC DNA]</scope>
    <source>
        <strain evidence="6 7">DSM 44551</strain>
    </source>
</reference>
<dbReference type="GO" id="GO:0003755">
    <property type="term" value="F:peptidyl-prolyl cis-trans isomerase activity"/>
    <property type="evidence" value="ECO:0007669"/>
    <property type="project" value="UniProtKB-UniRule"/>
</dbReference>
<dbReference type="EMBL" id="JACHDB010000001">
    <property type="protein sequence ID" value="MBB5433726.1"/>
    <property type="molecule type" value="Genomic_DNA"/>
</dbReference>
<dbReference type="Pfam" id="PF00160">
    <property type="entry name" value="Pro_isomerase"/>
    <property type="match status" value="1"/>
</dbReference>
<dbReference type="PROSITE" id="PS51257">
    <property type="entry name" value="PROKAR_LIPOPROTEIN"/>
    <property type="match status" value="1"/>
</dbReference>
<dbReference type="PRINTS" id="PR00153">
    <property type="entry name" value="CSAPPISMRASE"/>
</dbReference>
<comment type="function">
    <text evidence="1 4">PPIases accelerate the folding of proteins. It catalyzes the cis-trans isomerization of proline imidic peptide bonds in oligopeptides.</text>
</comment>
<keyword evidence="2 4" id="KW-0697">Rotamase</keyword>
<proteinExistence type="inferred from homology"/>
<dbReference type="InterPro" id="IPR002130">
    <property type="entry name" value="Cyclophilin-type_PPIase_dom"/>
</dbReference>
<comment type="catalytic activity">
    <reaction evidence="4">
        <text>[protein]-peptidylproline (omega=180) = [protein]-peptidylproline (omega=0)</text>
        <dbReference type="Rhea" id="RHEA:16237"/>
        <dbReference type="Rhea" id="RHEA-COMP:10747"/>
        <dbReference type="Rhea" id="RHEA-COMP:10748"/>
        <dbReference type="ChEBI" id="CHEBI:83833"/>
        <dbReference type="ChEBI" id="CHEBI:83834"/>
        <dbReference type="EC" id="5.2.1.8"/>
    </reaction>
</comment>